<evidence type="ECO:0000313" key="2">
    <source>
        <dbReference type="EMBL" id="QGY39317.1"/>
    </source>
</evidence>
<sequence>MLKLYNFDSGGDLRVDDDRLATVSDLETAVVISLFSDHLADHDEELPARETDRRGWCLDHTLPTLQDGSGDALAPSSGCSAAKS</sequence>
<dbReference type="KEGG" id="psel:GM415_04010"/>
<proteinExistence type="predicted"/>
<evidence type="ECO:0000256" key="1">
    <source>
        <dbReference type="SAM" id="MobiDB-lite"/>
    </source>
</evidence>
<accession>A0A6I6JGX4</accession>
<dbReference type="Pfam" id="PF07409">
    <property type="entry name" value="GP46"/>
    <property type="match status" value="1"/>
</dbReference>
<organism evidence="2 3">
    <name type="scientific">Pseudodesulfovibrio cashew</name>
    <dbReference type="NCBI Taxonomy" id="2678688"/>
    <lineage>
        <taxon>Bacteria</taxon>
        <taxon>Pseudomonadati</taxon>
        <taxon>Thermodesulfobacteriota</taxon>
        <taxon>Desulfovibrionia</taxon>
        <taxon>Desulfovibrionales</taxon>
        <taxon>Desulfovibrionaceae</taxon>
    </lineage>
</organism>
<dbReference type="AlphaFoldDB" id="A0A6I6JGX4"/>
<protein>
    <submittedName>
        <fullName evidence="2">Uncharacterized protein</fullName>
    </submittedName>
</protein>
<reference evidence="2 3" key="1">
    <citation type="submission" date="2019-11" db="EMBL/GenBank/DDBJ databases">
        <authorList>
            <person name="Zheng R.K."/>
            <person name="Sun C.M."/>
        </authorList>
    </citation>
    <scope>NUCLEOTIDE SEQUENCE [LARGE SCALE GENOMIC DNA]</scope>
    <source>
        <strain evidence="2 3">SRB007</strain>
    </source>
</reference>
<evidence type="ECO:0000313" key="3">
    <source>
        <dbReference type="Proteomes" id="UP000428328"/>
    </source>
</evidence>
<dbReference type="RefSeq" id="WP_158946542.1">
    <property type="nucleotide sequence ID" value="NZ_CP046400.1"/>
</dbReference>
<dbReference type="InterPro" id="IPR010877">
    <property type="entry name" value="Phage_Mu_Gp46"/>
</dbReference>
<keyword evidence="3" id="KW-1185">Reference proteome</keyword>
<gene>
    <name evidence="2" type="ORF">GM415_04010</name>
</gene>
<name>A0A6I6JGX4_9BACT</name>
<dbReference type="EMBL" id="CP046400">
    <property type="protein sequence ID" value="QGY39317.1"/>
    <property type="molecule type" value="Genomic_DNA"/>
</dbReference>
<feature type="region of interest" description="Disordered" evidence="1">
    <location>
        <begin position="62"/>
        <end position="84"/>
    </location>
</feature>
<dbReference type="Proteomes" id="UP000428328">
    <property type="component" value="Chromosome"/>
</dbReference>